<evidence type="ECO:0000313" key="2">
    <source>
        <dbReference type="EMBL" id="KKP32013.1"/>
    </source>
</evidence>
<protein>
    <submittedName>
        <fullName evidence="2">Uncharacterized protein</fullName>
    </submittedName>
</protein>
<dbReference type="Proteomes" id="UP000034803">
    <property type="component" value="Unassembled WGS sequence"/>
</dbReference>
<evidence type="ECO:0000256" key="1">
    <source>
        <dbReference type="SAM" id="SignalP"/>
    </source>
</evidence>
<gene>
    <name evidence="2" type="ORF">UR21_C0003G0046</name>
</gene>
<comment type="caution">
    <text evidence="2">The sequence shown here is derived from an EMBL/GenBank/DDBJ whole genome shotgun (WGS) entry which is preliminary data.</text>
</comment>
<feature type="chain" id="PRO_5002530516" evidence="1">
    <location>
        <begin position="30"/>
        <end position="212"/>
    </location>
</feature>
<proteinExistence type="predicted"/>
<dbReference type="AlphaFoldDB" id="A0A0F9YL85"/>
<sequence>MKNLSKYVYFLFTLLTLSSLFLLAKLASAQIPPTEIPCNNVADPEFHSLRPYQANSLCQSETASYAAFCGNTLTLEETITKTFDPNDPNCKRNGSKVTCSYTEYVPPHLITINLSEAELPIMGNTEEVINSQSNEETLDDVTKVNEYVSWYLNGVTNRAEYPFLNEDDPTVNDKIINYSGPINKLLPQEVQQQYRAQTVKNASKTQHNQIVG</sequence>
<reference evidence="2 3" key="1">
    <citation type="journal article" date="2015" name="Nature">
        <title>rRNA introns, odd ribosomes, and small enigmatic genomes across a large radiation of phyla.</title>
        <authorList>
            <person name="Brown C.T."/>
            <person name="Hug L.A."/>
            <person name="Thomas B.C."/>
            <person name="Sharon I."/>
            <person name="Castelle C.J."/>
            <person name="Singh A."/>
            <person name="Wilkins M.J."/>
            <person name="Williams K.H."/>
            <person name="Banfield J.F."/>
        </authorList>
    </citation>
    <scope>NUCLEOTIDE SEQUENCE [LARGE SCALE GENOMIC DNA]</scope>
</reference>
<dbReference type="EMBL" id="LBOI01000003">
    <property type="protein sequence ID" value="KKP32013.1"/>
    <property type="molecule type" value="Genomic_DNA"/>
</dbReference>
<keyword evidence="1" id="KW-0732">Signal</keyword>
<feature type="signal peptide" evidence="1">
    <location>
        <begin position="1"/>
        <end position="29"/>
    </location>
</feature>
<name>A0A0F9YL85_9BACT</name>
<organism evidence="2 3">
    <name type="scientific">Candidatus Woesebacteria bacterium GW2011_GWC2_31_9</name>
    <dbReference type="NCBI Taxonomy" id="1618586"/>
    <lineage>
        <taxon>Bacteria</taxon>
        <taxon>Candidatus Woeseibacteriota</taxon>
    </lineage>
</organism>
<evidence type="ECO:0000313" key="3">
    <source>
        <dbReference type="Proteomes" id="UP000034803"/>
    </source>
</evidence>
<accession>A0A0F9YL85</accession>